<organism evidence="2 3">
    <name type="scientific">Nesidiocoris tenuis</name>
    <dbReference type="NCBI Taxonomy" id="355587"/>
    <lineage>
        <taxon>Eukaryota</taxon>
        <taxon>Metazoa</taxon>
        <taxon>Ecdysozoa</taxon>
        <taxon>Arthropoda</taxon>
        <taxon>Hexapoda</taxon>
        <taxon>Insecta</taxon>
        <taxon>Pterygota</taxon>
        <taxon>Neoptera</taxon>
        <taxon>Paraneoptera</taxon>
        <taxon>Hemiptera</taxon>
        <taxon>Heteroptera</taxon>
        <taxon>Panheteroptera</taxon>
        <taxon>Cimicomorpha</taxon>
        <taxon>Miridae</taxon>
        <taxon>Dicyphina</taxon>
        <taxon>Nesidiocoris</taxon>
    </lineage>
</organism>
<feature type="region of interest" description="Disordered" evidence="1">
    <location>
        <begin position="225"/>
        <end position="257"/>
    </location>
</feature>
<feature type="compositionally biased region" description="Basic and acidic residues" evidence="1">
    <location>
        <begin position="168"/>
        <end position="185"/>
    </location>
</feature>
<accession>A0A6H5GKP5</accession>
<dbReference type="AlphaFoldDB" id="A0A6H5GKP5"/>
<dbReference type="EMBL" id="CADCXU010015104">
    <property type="protein sequence ID" value="CAB0004567.1"/>
    <property type="molecule type" value="Genomic_DNA"/>
</dbReference>
<proteinExistence type="predicted"/>
<feature type="region of interest" description="Disordered" evidence="1">
    <location>
        <begin position="32"/>
        <end position="51"/>
    </location>
</feature>
<feature type="region of interest" description="Disordered" evidence="1">
    <location>
        <begin position="1"/>
        <end position="20"/>
    </location>
</feature>
<evidence type="ECO:0000256" key="1">
    <source>
        <dbReference type="SAM" id="MobiDB-lite"/>
    </source>
</evidence>
<reference evidence="2 3" key="1">
    <citation type="submission" date="2020-02" db="EMBL/GenBank/DDBJ databases">
        <authorList>
            <person name="Ferguson B K."/>
        </authorList>
    </citation>
    <scope>NUCLEOTIDE SEQUENCE [LARGE SCALE GENOMIC DNA]</scope>
</reference>
<sequence length="408" mass="46561">MSQIRPISYCPLSPPTPPSSSLYVNIRRMGRRPRRYHQRGELRQAGPGDGLTGRLRLVDDRHHLPPVLPGHQLPDRHQHVHRRHLGKLLAGDRRCARRPDGRRLRHVLRNLAAVRSGRHAVHPLRPAVRIPGRARASAPDTQAQQIQDRLDGHSYLQGRPHVLRRHPGRPDEGLLRPQRQPDRRDCRTRRSRAWPARRSRLRARIVDAVAPARGILRPAHTERLAQAQAGPPGRRAGLAGIARRPRHRRARREERPQGRHTLAIAVDDVAPRRRLNKATSPIPNDIATADAIVARGPPVNRRLVVAPDSWRSSSYSLIHATTLSAHASPSTRQQNNRPTVGYRLRRNINVVCPYRTADPYVSSTSAGDETKRQLSIIYVMHTTYNFYKINLIHNEKKKYFVMRLFCDK</sequence>
<keyword evidence="3" id="KW-1185">Reference proteome</keyword>
<feature type="region of interest" description="Disordered" evidence="1">
    <location>
        <begin position="160"/>
        <end position="196"/>
    </location>
</feature>
<protein>
    <submittedName>
        <fullName evidence="2">Uncharacterized protein</fullName>
    </submittedName>
</protein>
<evidence type="ECO:0000313" key="3">
    <source>
        <dbReference type="Proteomes" id="UP000479000"/>
    </source>
</evidence>
<gene>
    <name evidence="2" type="ORF">NTEN_LOCUS10044</name>
</gene>
<feature type="compositionally biased region" description="Low complexity" evidence="1">
    <location>
        <begin position="1"/>
        <end position="11"/>
    </location>
</feature>
<dbReference type="Proteomes" id="UP000479000">
    <property type="component" value="Unassembled WGS sequence"/>
</dbReference>
<evidence type="ECO:0000313" key="2">
    <source>
        <dbReference type="EMBL" id="CAB0004567.1"/>
    </source>
</evidence>
<name>A0A6H5GKP5_9HEMI</name>
<feature type="compositionally biased region" description="Basic residues" evidence="1">
    <location>
        <begin position="186"/>
        <end position="196"/>
    </location>
</feature>
<feature type="compositionally biased region" description="Low complexity" evidence="1">
    <location>
        <begin position="225"/>
        <end position="242"/>
    </location>
</feature>